<feature type="region of interest" description="Disordered" evidence="1">
    <location>
        <begin position="48"/>
        <end position="67"/>
    </location>
</feature>
<protein>
    <submittedName>
        <fullName evidence="2">(spotted green pufferfish) hypothetical protein</fullName>
    </submittedName>
</protein>
<evidence type="ECO:0000256" key="1">
    <source>
        <dbReference type="SAM" id="MobiDB-lite"/>
    </source>
</evidence>
<accession>Q4S412</accession>
<gene>
    <name evidence="2" type="ORF">GSTENG00024399001</name>
</gene>
<evidence type="ECO:0000313" key="2">
    <source>
        <dbReference type="EMBL" id="CAG04620.1"/>
    </source>
</evidence>
<proteinExistence type="predicted"/>
<comment type="caution">
    <text evidence="2">The sequence shown here is derived from an EMBL/GenBank/DDBJ whole genome shotgun (WGS) entry which is preliminary data.</text>
</comment>
<reference evidence="2" key="2">
    <citation type="submission" date="2004-02" db="EMBL/GenBank/DDBJ databases">
        <authorList>
            <consortium name="Genoscope"/>
            <consortium name="Whitehead Institute Centre for Genome Research"/>
        </authorList>
    </citation>
    <scope>NUCLEOTIDE SEQUENCE</scope>
</reference>
<dbReference type="EMBL" id="CAAE01014744">
    <property type="protein sequence ID" value="CAG04620.1"/>
    <property type="molecule type" value="Genomic_DNA"/>
</dbReference>
<name>Q4S412_TETNG</name>
<organism evidence="2">
    <name type="scientific">Tetraodon nigroviridis</name>
    <name type="common">Spotted green pufferfish</name>
    <name type="synonym">Chelonodon nigroviridis</name>
    <dbReference type="NCBI Taxonomy" id="99883"/>
    <lineage>
        <taxon>Eukaryota</taxon>
        <taxon>Metazoa</taxon>
        <taxon>Chordata</taxon>
        <taxon>Craniata</taxon>
        <taxon>Vertebrata</taxon>
        <taxon>Euteleostomi</taxon>
        <taxon>Actinopterygii</taxon>
        <taxon>Neopterygii</taxon>
        <taxon>Teleostei</taxon>
        <taxon>Neoteleostei</taxon>
        <taxon>Acanthomorphata</taxon>
        <taxon>Eupercaria</taxon>
        <taxon>Tetraodontiformes</taxon>
        <taxon>Tetradontoidea</taxon>
        <taxon>Tetraodontidae</taxon>
        <taxon>Tetraodon</taxon>
    </lineage>
</organism>
<reference evidence="2" key="1">
    <citation type="journal article" date="2004" name="Nature">
        <title>Genome duplication in the teleost fish Tetraodon nigroviridis reveals the early vertebrate proto-karyotype.</title>
        <authorList>
            <person name="Jaillon O."/>
            <person name="Aury J.-M."/>
            <person name="Brunet F."/>
            <person name="Petit J.-L."/>
            <person name="Stange-Thomann N."/>
            <person name="Mauceli E."/>
            <person name="Bouneau L."/>
            <person name="Fischer C."/>
            <person name="Ozouf-Costaz C."/>
            <person name="Bernot A."/>
            <person name="Nicaud S."/>
            <person name="Jaffe D."/>
            <person name="Fisher S."/>
            <person name="Lutfalla G."/>
            <person name="Dossat C."/>
            <person name="Segurens B."/>
            <person name="Dasilva C."/>
            <person name="Salanoubat M."/>
            <person name="Levy M."/>
            <person name="Boudet N."/>
            <person name="Castellano S."/>
            <person name="Anthouard V."/>
            <person name="Jubin C."/>
            <person name="Castelli V."/>
            <person name="Katinka M."/>
            <person name="Vacherie B."/>
            <person name="Biemont C."/>
            <person name="Skalli Z."/>
            <person name="Cattolico L."/>
            <person name="Poulain J."/>
            <person name="De Berardinis V."/>
            <person name="Cruaud C."/>
            <person name="Duprat S."/>
            <person name="Brottier P."/>
            <person name="Coutanceau J.-P."/>
            <person name="Gouzy J."/>
            <person name="Parra G."/>
            <person name="Lardier G."/>
            <person name="Chapple C."/>
            <person name="McKernan K.J."/>
            <person name="McEwan P."/>
            <person name="Bosak S."/>
            <person name="Kellis M."/>
            <person name="Volff J.-N."/>
            <person name="Guigo R."/>
            <person name="Zody M.C."/>
            <person name="Mesirov J."/>
            <person name="Lindblad-Toh K."/>
            <person name="Birren B."/>
            <person name="Nusbaum C."/>
            <person name="Kahn D."/>
            <person name="Robinson-Rechavi M."/>
            <person name="Laudet V."/>
            <person name="Schachter V."/>
            <person name="Quetier F."/>
            <person name="Saurin W."/>
            <person name="Scarpelli C."/>
            <person name="Wincker P."/>
            <person name="Lander E.S."/>
            <person name="Weissenbach J."/>
            <person name="Roest Crollius H."/>
        </authorList>
    </citation>
    <scope>NUCLEOTIDE SEQUENCE [LARGE SCALE GENOMIC DNA]</scope>
</reference>
<dbReference type="KEGG" id="tng:GSTEN00024399G001"/>
<sequence length="87" mass="9509">MDSHCRKLATTCAQIGNKLTSTHHTALTMASTLQPLQRSADAKHRLEVHAVSDTSSPESVGKSGAGRRRFRCRSADVSWHPTRGWPA</sequence>
<dbReference type="AlphaFoldDB" id="Q4S412"/>